<reference evidence="1" key="1">
    <citation type="journal article" date="2023" name="Science">
        <title>Genome structures resolve the early diversification of teleost fishes.</title>
        <authorList>
            <person name="Parey E."/>
            <person name="Louis A."/>
            <person name="Montfort J."/>
            <person name="Bouchez O."/>
            <person name="Roques C."/>
            <person name="Iampietro C."/>
            <person name="Lluch J."/>
            <person name="Castinel A."/>
            <person name="Donnadieu C."/>
            <person name="Desvignes T."/>
            <person name="Floi Bucao C."/>
            <person name="Jouanno E."/>
            <person name="Wen M."/>
            <person name="Mejri S."/>
            <person name="Dirks R."/>
            <person name="Jansen H."/>
            <person name="Henkel C."/>
            <person name="Chen W.J."/>
            <person name="Zahm M."/>
            <person name="Cabau C."/>
            <person name="Klopp C."/>
            <person name="Thompson A.W."/>
            <person name="Robinson-Rechavi M."/>
            <person name="Braasch I."/>
            <person name="Lecointre G."/>
            <person name="Bobe J."/>
            <person name="Postlethwait J.H."/>
            <person name="Berthelot C."/>
            <person name="Roest Crollius H."/>
            <person name="Guiguen Y."/>
        </authorList>
    </citation>
    <scope>NUCLEOTIDE SEQUENCE</scope>
    <source>
        <strain evidence="1">WJC10195</strain>
    </source>
</reference>
<evidence type="ECO:0000313" key="1">
    <source>
        <dbReference type="EMBL" id="KAJ8369438.1"/>
    </source>
</evidence>
<dbReference type="Proteomes" id="UP001152622">
    <property type="component" value="Chromosome 3"/>
</dbReference>
<proteinExistence type="predicted"/>
<gene>
    <name evidence="1" type="ORF">SKAU_G00094660</name>
</gene>
<comment type="caution">
    <text evidence="1">The sequence shown here is derived from an EMBL/GenBank/DDBJ whole genome shotgun (WGS) entry which is preliminary data.</text>
</comment>
<keyword evidence="2" id="KW-1185">Reference proteome</keyword>
<accession>A0A9Q1J6U9</accession>
<dbReference type="EMBL" id="JAINUF010000003">
    <property type="protein sequence ID" value="KAJ8369438.1"/>
    <property type="molecule type" value="Genomic_DNA"/>
</dbReference>
<protein>
    <submittedName>
        <fullName evidence="1">Uncharacterized protein</fullName>
    </submittedName>
</protein>
<sequence>MDWSWTTSMWKWSPCSPSGMFIPALLMMVTFSHPSLMHKVHLACSVVHTDLLKTFSSVCKVSIKLNTPLPASVASFSPRESQDGL</sequence>
<organism evidence="1 2">
    <name type="scientific">Synaphobranchus kaupii</name>
    <name type="common">Kaup's arrowtooth eel</name>
    <dbReference type="NCBI Taxonomy" id="118154"/>
    <lineage>
        <taxon>Eukaryota</taxon>
        <taxon>Metazoa</taxon>
        <taxon>Chordata</taxon>
        <taxon>Craniata</taxon>
        <taxon>Vertebrata</taxon>
        <taxon>Euteleostomi</taxon>
        <taxon>Actinopterygii</taxon>
        <taxon>Neopterygii</taxon>
        <taxon>Teleostei</taxon>
        <taxon>Anguilliformes</taxon>
        <taxon>Synaphobranchidae</taxon>
        <taxon>Synaphobranchus</taxon>
    </lineage>
</organism>
<dbReference type="AlphaFoldDB" id="A0A9Q1J6U9"/>
<evidence type="ECO:0000313" key="2">
    <source>
        <dbReference type="Proteomes" id="UP001152622"/>
    </source>
</evidence>
<dbReference type="OrthoDB" id="8772022at2759"/>
<name>A0A9Q1J6U9_SYNKA</name>